<dbReference type="InterPro" id="IPR057437">
    <property type="entry name" value="PIF1/LRR1_PH"/>
</dbReference>
<dbReference type="Pfam" id="PF00560">
    <property type="entry name" value="LRR_1"/>
    <property type="match status" value="1"/>
</dbReference>
<dbReference type="Proteomes" id="UP000250275">
    <property type="component" value="Unassembled WGS sequence"/>
</dbReference>
<proteinExistence type="predicted"/>
<dbReference type="InterPro" id="IPR032675">
    <property type="entry name" value="LRR_dom_sf"/>
</dbReference>
<organism evidence="5 6">
    <name type="scientific">Eufriesea mexicana</name>
    <dbReference type="NCBI Taxonomy" id="516756"/>
    <lineage>
        <taxon>Eukaryota</taxon>
        <taxon>Metazoa</taxon>
        <taxon>Ecdysozoa</taxon>
        <taxon>Arthropoda</taxon>
        <taxon>Hexapoda</taxon>
        <taxon>Insecta</taxon>
        <taxon>Pterygota</taxon>
        <taxon>Neoptera</taxon>
        <taxon>Endopterygota</taxon>
        <taxon>Hymenoptera</taxon>
        <taxon>Apocrita</taxon>
        <taxon>Aculeata</taxon>
        <taxon>Apoidea</taxon>
        <taxon>Anthophila</taxon>
        <taxon>Apidae</taxon>
        <taxon>Eufriesea</taxon>
    </lineage>
</organism>
<evidence type="ECO:0000256" key="3">
    <source>
        <dbReference type="ARBA" id="ARBA00023242"/>
    </source>
</evidence>
<dbReference type="PANTHER" id="PTHR48051">
    <property type="match status" value="1"/>
</dbReference>
<sequence length="332" mass="38030">MKLHCNVEINNRSFATNIIRKKSQRSILAIGKPTIKSTELYILWQTLQNKQAIKYKIDNNINKIFTKFIDEGKATIRLIQPPHDLIIQSDIIQLKSFLHILKLGITKKIDSSVLDILNLNPKCMSSAPKIKVVVNKSSEYPTLEGFPRTTEELYLVGLNRKSFDRQILKLQSLRILNLSNNQICSLPNELGTLQHLQQLILSQNRLHKSLKWIWLDQIAVRSNLKLLDISNNMLQKLPQQIGKLDGLINLKASQNMLTYIPQSLGKLHKLKYLDLSKNNLHCMPGSIRNLHLILLDLSDNEFLPTDSYSMCKIDVPSLTECAAKSFLKTRFV</sequence>
<evidence type="ECO:0000313" key="5">
    <source>
        <dbReference type="EMBL" id="OAD57513.1"/>
    </source>
</evidence>
<keyword evidence="6" id="KW-1185">Reference proteome</keyword>
<keyword evidence="2" id="KW-0677">Repeat</keyword>
<dbReference type="AlphaFoldDB" id="A0A310SPB1"/>
<protein>
    <submittedName>
        <fullName evidence="5">Leucine-rich repeat protein 1</fullName>
    </submittedName>
</protein>
<reference evidence="5 6" key="1">
    <citation type="submission" date="2015-07" db="EMBL/GenBank/DDBJ databases">
        <title>The genome of Eufriesea mexicana.</title>
        <authorList>
            <person name="Pan H."/>
            <person name="Kapheim K."/>
        </authorList>
    </citation>
    <scope>NUCLEOTIDE SEQUENCE [LARGE SCALE GENOMIC DNA]</scope>
    <source>
        <strain evidence="5">0111107269</strain>
        <tissue evidence="5">Whole body</tissue>
    </source>
</reference>
<keyword evidence="3" id="KW-0539">Nucleus</keyword>
<dbReference type="InterPro" id="IPR001611">
    <property type="entry name" value="Leu-rich_rpt"/>
</dbReference>
<dbReference type="SUPFAM" id="SSF52058">
    <property type="entry name" value="L domain-like"/>
    <property type="match status" value="1"/>
</dbReference>
<dbReference type="InterPro" id="IPR050216">
    <property type="entry name" value="LRR_domain-containing"/>
</dbReference>
<dbReference type="PROSITE" id="PS51450">
    <property type="entry name" value="LRR"/>
    <property type="match status" value="2"/>
</dbReference>
<feature type="domain" description="PIF1/LRR1 pleckstrin homology" evidence="4">
    <location>
        <begin position="1"/>
        <end position="108"/>
    </location>
</feature>
<dbReference type="InterPro" id="IPR003591">
    <property type="entry name" value="Leu-rich_rpt_typical-subtyp"/>
</dbReference>
<accession>A0A310SPB1</accession>
<name>A0A310SPB1_9HYME</name>
<dbReference type="PRINTS" id="PR00019">
    <property type="entry name" value="LEURICHRPT"/>
</dbReference>
<dbReference type="SMART" id="SM00369">
    <property type="entry name" value="LRR_TYP"/>
    <property type="match status" value="3"/>
</dbReference>
<dbReference type="PANTHER" id="PTHR48051:SF52">
    <property type="entry name" value="LEUCINE-RICH REPEAT PROTEIN 1"/>
    <property type="match status" value="1"/>
</dbReference>
<dbReference type="GO" id="GO:0005737">
    <property type="term" value="C:cytoplasm"/>
    <property type="evidence" value="ECO:0007669"/>
    <property type="project" value="TreeGrafter"/>
</dbReference>
<keyword evidence="1" id="KW-0433">Leucine-rich repeat</keyword>
<gene>
    <name evidence="5" type="ORF">WN48_01922</name>
</gene>
<evidence type="ECO:0000313" key="6">
    <source>
        <dbReference type="Proteomes" id="UP000250275"/>
    </source>
</evidence>
<dbReference type="Pfam" id="PF25344">
    <property type="entry name" value="PH_LRR1"/>
    <property type="match status" value="1"/>
</dbReference>
<dbReference type="OrthoDB" id="17912at2759"/>
<dbReference type="Pfam" id="PF13855">
    <property type="entry name" value="LRR_8"/>
    <property type="match status" value="1"/>
</dbReference>
<dbReference type="EMBL" id="KQ761467">
    <property type="protein sequence ID" value="OAD57513.1"/>
    <property type="molecule type" value="Genomic_DNA"/>
</dbReference>
<evidence type="ECO:0000256" key="1">
    <source>
        <dbReference type="ARBA" id="ARBA00022614"/>
    </source>
</evidence>
<dbReference type="Gene3D" id="3.80.10.10">
    <property type="entry name" value="Ribonuclease Inhibitor"/>
    <property type="match status" value="2"/>
</dbReference>
<evidence type="ECO:0000256" key="2">
    <source>
        <dbReference type="ARBA" id="ARBA00022737"/>
    </source>
</evidence>
<evidence type="ECO:0000259" key="4">
    <source>
        <dbReference type="Pfam" id="PF25344"/>
    </source>
</evidence>